<gene>
    <name evidence="1" type="ORF">PR001_g22933</name>
</gene>
<dbReference type="AlphaFoldDB" id="A0A6A3ITU8"/>
<dbReference type="Proteomes" id="UP000429607">
    <property type="component" value="Unassembled WGS sequence"/>
</dbReference>
<sequence>MWKNRVQTLVFFQYDDLRPAMVQALSTILNFMSRWRREYWERLHWVTMDPALDYQASAELRSISGLADLYRDRKDRGSTFDTKRKEMMAELEKVDGYDAKIWYEPGLWVVPQDPCYWITRDPALNISLPSQLATVDELECARTQWATHRSDNAFLNLAPVELTRQLLSTKNASRTLSFLTQASRTTISRMCSQLCYES</sequence>
<evidence type="ECO:0000313" key="1">
    <source>
        <dbReference type="EMBL" id="KAE8985277.1"/>
    </source>
</evidence>
<organism evidence="1 2">
    <name type="scientific">Phytophthora rubi</name>
    <dbReference type="NCBI Taxonomy" id="129364"/>
    <lineage>
        <taxon>Eukaryota</taxon>
        <taxon>Sar</taxon>
        <taxon>Stramenopiles</taxon>
        <taxon>Oomycota</taxon>
        <taxon>Peronosporomycetes</taxon>
        <taxon>Peronosporales</taxon>
        <taxon>Peronosporaceae</taxon>
        <taxon>Phytophthora</taxon>
    </lineage>
</organism>
<reference evidence="1 2" key="1">
    <citation type="submission" date="2018-09" db="EMBL/GenBank/DDBJ databases">
        <title>Genomic investigation of the strawberry pathogen Phytophthora fragariae indicates pathogenicity is determined by transcriptional variation in three key races.</title>
        <authorList>
            <person name="Adams T.M."/>
            <person name="Armitage A.D."/>
            <person name="Sobczyk M.K."/>
            <person name="Bates H.J."/>
            <person name="Dunwell J.M."/>
            <person name="Nellist C.F."/>
            <person name="Harrison R.J."/>
        </authorList>
    </citation>
    <scope>NUCLEOTIDE SEQUENCE [LARGE SCALE GENOMIC DNA]</scope>
    <source>
        <strain evidence="1 2">SCRP249</strain>
    </source>
</reference>
<name>A0A6A3ITU8_9STRA</name>
<dbReference type="EMBL" id="QXFV01002627">
    <property type="protein sequence ID" value="KAE8985277.1"/>
    <property type="molecule type" value="Genomic_DNA"/>
</dbReference>
<comment type="caution">
    <text evidence="1">The sequence shown here is derived from an EMBL/GenBank/DDBJ whole genome shotgun (WGS) entry which is preliminary data.</text>
</comment>
<evidence type="ECO:0000313" key="2">
    <source>
        <dbReference type="Proteomes" id="UP000429607"/>
    </source>
</evidence>
<accession>A0A6A3ITU8</accession>
<protein>
    <submittedName>
        <fullName evidence="1">Uncharacterized protein</fullName>
    </submittedName>
</protein>
<proteinExistence type="predicted"/>